<dbReference type="GO" id="GO:0043138">
    <property type="term" value="F:3'-5' DNA helicase activity"/>
    <property type="evidence" value="ECO:0007669"/>
    <property type="project" value="UniProtKB-EC"/>
</dbReference>
<evidence type="ECO:0000259" key="11">
    <source>
        <dbReference type="PROSITE" id="PS51198"/>
    </source>
</evidence>
<accession>A0A9D1NMS6</accession>
<dbReference type="SUPFAM" id="SSF143011">
    <property type="entry name" value="RelE-like"/>
    <property type="match status" value="1"/>
</dbReference>
<evidence type="ECO:0000256" key="6">
    <source>
        <dbReference type="ARBA" id="ARBA00034617"/>
    </source>
</evidence>
<dbReference type="PANTHER" id="PTHR11070">
    <property type="entry name" value="UVRD / RECB / PCRA DNA HELICASE FAMILY MEMBER"/>
    <property type="match status" value="1"/>
</dbReference>
<dbReference type="GO" id="GO:0000725">
    <property type="term" value="P:recombinational repair"/>
    <property type="evidence" value="ECO:0007669"/>
    <property type="project" value="TreeGrafter"/>
</dbReference>
<dbReference type="Pfam" id="PF13361">
    <property type="entry name" value="UvrD_C"/>
    <property type="match status" value="1"/>
</dbReference>
<dbReference type="GO" id="GO:0016787">
    <property type="term" value="F:hydrolase activity"/>
    <property type="evidence" value="ECO:0007669"/>
    <property type="project" value="UniProtKB-UniRule"/>
</dbReference>
<dbReference type="GO" id="GO:0005524">
    <property type="term" value="F:ATP binding"/>
    <property type="evidence" value="ECO:0007669"/>
    <property type="project" value="UniProtKB-UniRule"/>
</dbReference>
<sequence length="690" mass="77115">MAGIRFSERFEKSRQALSGKEARAVADVVLRLNSDPTNPVFHLHRVEACDFWSARVGGDLRIILQREGDGVLTLLHVGHHDDAYAWARRHRLSRHPVTGTMQLVEIPEAADPGEPPPRRPEARPAAQSPARRLGLDAAALLSFGIPEAWVGAALDAADEDALMAVAEHLPPEAAEAVLDIAIGKRPEPRPVGQAGSGYETEDAKRAFWTLTDDDLLRQALERGWEAWTVFLHPEQRKVAYRDYTGPARVSGSAGTGKTVVALHHAKHLLEAHPGRLVLITTCSENLANDLNWRRSRLFTLPAARERCQVQDLLGFATGLYKKIHGRFPGSVGDEEDETAFVRQVIEANRALLPEDIPVRFACSEWERIVDVRDLRTWEDYRDAKRRNVSRRLAEARRRMLWAVFEKVRAAFAERQALSRGMLFGALTDWLRDNPGKCREYDHVIVDESQDLGEAELAFLAAYAQRPDCLFFAGDLGQRIKRYPFSWKELGLSLQGRSRVLKVNYRTTREIRRMADKLLDEVCTDADGETQDRGGTVSLLRGRAPSIRTFATVEAERDGIAAWLDKLRREGVRAEEIAIFFRDEGQRGRAVEAVRASAFRDTLAKGATLIRMCPMLEAKGLEYRAVAVIACDADVLPSPTRLAEAGFISGMEDIYETERNLLYVACTRARDELLVTAVGSPSELLLDVLAP</sequence>
<dbReference type="GO" id="GO:0003677">
    <property type="term" value="F:DNA binding"/>
    <property type="evidence" value="ECO:0007669"/>
    <property type="project" value="InterPro"/>
</dbReference>
<dbReference type="InterPro" id="IPR014017">
    <property type="entry name" value="DNA_helicase_UvrD-like_C"/>
</dbReference>
<evidence type="ECO:0000256" key="2">
    <source>
        <dbReference type="ARBA" id="ARBA00022801"/>
    </source>
</evidence>
<name>A0A9D1NMS6_9BACT</name>
<keyword evidence="5" id="KW-0413">Isomerase</keyword>
<dbReference type="SUPFAM" id="SSF52540">
    <property type="entry name" value="P-loop containing nucleoside triphosphate hydrolases"/>
    <property type="match status" value="1"/>
</dbReference>
<evidence type="ECO:0000256" key="8">
    <source>
        <dbReference type="ARBA" id="ARBA00048988"/>
    </source>
</evidence>
<dbReference type="PANTHER" id="PTHR11070:SF45">
    <property type="entry name" value="DNA 3'-5' HELICASE"/>
    <property type="match status" value="1"/>
</dbReference>
<dbReference type="Pfam" id="PF00580">
    <property type="entry name" value="UvrD-helicase"/>
    <property type="match status" value="1"/>
</dbReference>
<organism evidence="12 13">
    <name type="scientific">Candidatus Spyradenecus faecavium</name>
    <dbReference type="NCBI Taxonomy" id="2840947"/>
    <lineage>
        <taxon>Bacteria</taxon>
        <taxon>Pseudomonadati</taxon>
        <taxon>Lentisphaerota</taxon>
        <taxon>Lentisphaeria</taxon>
        <taxon>Lentisphaerales</taxon>
        <taxon>Lentisphaeraceae</taxon>
        <taxon>Lentisphaeraceae incertae sedis</taxon>
        <taxon>Candidatus Spyradenecus</taxon>
    </lineage>
</organism>
<feature type="domain" description="UvrD-like helicase ATP-binding" evidence="11">
    <location>
        <begin position="230"/>
        <end position="514"/>
    </location>
</feature>
<keyword evidence="1 9" id="KW-0547">Nucleotide-binding</keyword>
<evidence type="ECO:0000256" key="1">
    <source>
        <dbReference type="ARBA" id="ARBA00022741"/>
    </source>
</evidence>
<dbReference type="InterPro" id="IPR014016">
    <property type="entry name" value="UvrD-like_ATP-bd"/>
</dbReference>
<evidence type="ECO:0000256" key="7">
    <source>
        <dbReference type="ARBA" id="ARBA00034808"/>
    </source>
</evidence>
<dbReference type="EC" id="5.6.2.4" evidence="7"/>
<dbReference type="AlphaFoldDB" id="A0A9D1NMS6"/>
<evidence type="ECO:0000313" key="13">
    <source>
        <dbReference type="Proteomes" id="UP000886845"/>
    </source>
</evidence>
<dbReference type="InterPro" id="IPR035093">
    <property type="entry name" value="RelE/ParE_toxin_dom_sf"/>
</dbReference>
<comment type="catalytic activity">
    <reaction evidence="6">
        <text>Couples ATP hydrolysis with the unwinding of duplex DNA by translocating in the 3'-5' direction.</text>
        <dbReference type="EC" id="5.6.2.4"/>
    </reaction>
</comment>
<dbReference type="Gene3D" id="3.30.2310.20">
    <property type="entry name" value="RelE-like"/>
    <property type="match status" value="1"/>
</dbReference>
<keyword evidence="2 9" id="KW-0378">Hydrolase</keyword>
<evidence type="ECO:0000256" key="4">
    <source>
        <dbReference type="ARBA" id="ARBA00022840"/>
    </source>
</evidence>
<protein>
    <recommendedName>
        <fullName evidence="7">DNA 3'-5' helicase</fullName>
        <ecNumber evidence="7">5.6.2.4</ecNumber>
    </recommendedName>
</protein>
<reference evidence="12" key="1">
    <citation type="submission" date="2020-10" db="EMBL/GenBank/DDBJ databases">
        <authorList>
            <person name="Gilroy R."/>
        </authorList>
    </citation>
    <scope>NUCLEOTIDE SEQUENCE</scope>
    <source>
        <strain evidence="12">35461</strain>
    </source>
</reference>
<proteinExistence type="predicted"/>
<feature type="binding site" evidence="9">
    <location>
        <begin position="251"/>
        <end position="258"/>
    </location>
    <ligand>
        <name>ATP</name>
        <dbReference type="ChEBI" id="CHEBI:30616"/>
    </ligand>
</feature>
<dbReference type="Proteomes" id="UP000886845">
    <property type="component" value="Unassembled WGS sequence"/>
</dbReference>
<dbReference type="EMBL" id="DVOR01000169">
    <property type="protein sequence ID" value="HIV09512.1"/>
    <property type="molecule type" value="Genomic_DNA"/>
</dbReference>
<comment type="caution">
    <text evidence="12">The sequence shown here is derived from an EMBL/GenBank/DDBJ whole genome shotgun (WGS) entry which is preliminary data.</text>
</comment>
<dbReference type="Gene3D" id="3.40.50.300">
    <property type="entry name" value="P-loop containing nucleotide triphosphate hydrolases"/>
    <property type="match status" value="2"/>
</dbReference>
<dbReference type="GO" id="GO:0005829">
    <property type="term" value="C:cytosol"/>
    <property type="evidence" value="ECO:0007669"/>
    <property type="project" value="TreeGrafter"/>
</dbReference>
<evidence type="ECO:0000313" key="12">
    <source>
        <dbReference type="EMBL" id="HIV09512.1"/>
    </source>
</evidence>
<dbReference type="InterPro" id="IPR000212">
    <property type="entry name" value="DNA_helicase_UvrD/REP"/>
</dbReference>
<keyword evidence="3 9" id="KW-0347">Helicase</keyword>
<feature type="region of interest" description="Disordered" evidence="10">
    <location>
        <begin position="108"/>
        <end position="129"/>
    </location>
</feature>
<evidence type="ECO:0000256" key="9">
    <source>
        <dbReference type="PROSITE-ProRule" id="PRU00560"/>
    </source>
</evidence>
<reference evidence="12" key="2">
    <citation type="journal article" date="2021" name="PeerJ">
        <title>Extensive microbial diversity within the chicken gut microbiome revealed by metagenomics and culture.</title>
        <authorList>
            <person name="Gilroy R."/>
            <person name="Ravi A."/>
            <person name="Getino M."/>
            <person name="Pursley I."/>
            <person name="Horton D.L."/>
            <person name="Alikhan N.F."/>
            <person name="Baker D."/>
            <person name="Gharbi K."/>
            <person name="Hall N."/>
            <person name="Watson M."/>
            <person name="Adriaenssens E.M."/>
            <person name="Foster-Nyarko E."/>
            <person name="Jarju S."/>
            <person name="Secka A."/>
            <person name="Antonio M."/>
            <person name="Oren A."/>
            <person name="Chaudhuri R.R."/>
            <person name="La Ragione R."/>
            <person name="Hildebrand F."/>
            <person name="Pallen M.J."/>
        </authorList>
    </citation>
    <scope>NUCLEOTIDE SEQUENCE</scope>
    <source>
        <strain evidence="12">35461</strain>
    </source>
</reference>
<keyword evidence="4 9" id="KW-0067">ATP-binding</keyword>
<dbReference type="InterPro" id="IPR027417">
    <property type="entry name" value="P-loop_NTPase"/>
</dbReference>
<dbReference type="PROSITE" id="PS51198">
    <property type="entry name" value="UVRD_HELICASE_ATP_BIND"/>
    <property type="match status" value="1"/>
</dbReference>
<evidence type="ECO:0000256" key="3">
    <source>
        <dbReference type="ARBA" id="ARBA00022806"/>
    </source>
</evidence>
<gene>
    <name evidence="12" type="ORF">IAC79_05310</name>
</gene>
<evidence type="ECO:0000256" key="10">
    <source>
        <dbReference type="SAM" id="MobiDB-lite"/>
    </source>
</evidence>
<evidence type="ECO:0000256" key="5">
    <source>
        <dbReference type="ARBA" id="ARBA00023235"/>
    </source>
</evidence>
<comment type="catalytic activity">
    <reaction evidence="8">
        <text>ATP + H2O = ADP + phosphate + H(+)</text>
        <dbReference type="Rhea" id="RHEA:13065"/>
        <dbReference type="ChEBI" id="CHEBI:15377"/>
        <dbReference type="ChEBI" id="CHEBI:15378"/>
        <dbReference type="ChEBI" id="CHEBI:30616"/>
        <dbReference type="ChEBI" id="CHEBI:43474"/>
        <dbReference type="ChEBI" id="CHEBI:456216"/>
        <dbReference type="EC" id="5.6.2.4"/>
    </reaction>
</comment>